<reference evidence="1" key="1">
    <citation type="submission" date="2018-02" db="EMBL/GenBank/DDBJ databases">
        <title>Rhizophora mucronata_Transcriptome.</title>
        <authorList>
            <person name="Meera S.P."/>
            <person name="Sreeshan A."/>
            <person name="Augustine A."/>
        </authorList>
    </citation>
    <scope>NUCLEOTIDE SEQUENCE</scope>
    <source>
        <tissue evidence="1">Leaf</tissue>
    </source>
</reference>
<protein>
    <submittedName>
        <fullName evidence="1">Uncharacterized protein</fullName>
    </submittedName>
</protein>
<sequence>MRQERHQVYFRKDISLVDKPRAQFYLESLPQCEELPKHFEN</sequence>
<dbReference type="AlphaFoldDB" id="A0A2P2N1R3"/>
<organism evidence="1">
    <name type="scientific">Rhizophora mucronata</name>
    <name type="common">Asiatic mangrove</name>
    <dbReference type="NCBI Taxonomy" id="61149"/>
    <lineage>
        <taxon>Eukaryota</taxon>
        <taxon>Viridiplantae</taxon>
        <taxon>Streptophyta</taxon>
        <taxon>Embryophyta</taxon>
        <taxon>Tracheophyta</taxon>
        <taxon>Spermatophyta</taxon>
        <taxon>Magnoliopsida</taxon>
        <taxon>eudicotyledons</taxon>
        <taxon>Gunneridae</taxon>
        <taxon>Pentapetalae</taxon>
        <taxon>rosids</taxon>
        <taxon>fabids</taxon>
        <taxon>Malpighiales</taxon>
        <taxon>Rhizophoraceae</taxon>
        <taxon>Rhizophora</taxon>
    </lineage>
</organism>
<dbReference type="EMBL" id="GGEC01055940">
    <property type="protein sequence ID" value="MBX36424.1"/>
    <property type="molecule type" value="Transcribed_RNA"/>
</dbReference>
<name>A0A2P2N1R3_RHIMU</name>
<proteinExistence type="predicted"/>
<accession>A0A2P2N1R3</accession>
<evidence type="ECO:0000313" key="1">
    <source>
        <dbReference type="EMBL" id="MBX36424.1"/>
    </source>
</evidence>